<protein>
    <submittedName>
        <fullName evidence="2">Uncharacterized protein</fullName>
    </submittedName>
</protein>
<sequence>MGPEHSGKNRNPPQAMHSRLVPEAPTSDNRGMPMRRRCCFFSLLSDHRRCRLLCSAANDACGEKEAVSWL</sequence>
<feature type="region of interest" description="Disordered" evidence="1">
    <location>
        <begin position="1"/>
        <end position="31"/>
    </location>
</feature>
<comment type="caution">
    <text evidence="2">The sequence shown here is derived from an EMBL/GenBank/DDBJ whole genome shotgun (WGS) entry which is preliminary data.</text>
</comment>
<dbReference type="AlphaFoldDB" id="A0A645CEN4"/>
<reference evidence="2" key="1">
    <citation type="submission" date="2019-08" db="EMBL/GenBank/DDBJ databases">
        <authorList>
            <person name="Kucharzyk K."/>
            <person name="Murdoch R.W."/>
            <person name="Higgins S."/>
            <person name="Loffler F."/>
        </authorList>
    </citation>
    <scope>NUCLEOTIDE SEQUENCE</scope>
</reference>
<accession>A0A645CEN4</accession>
<evidence type="ECO:0000313" key="2">
    <source>
        <dbReference type="EMBL" id="MPM75363.1"/>
    </source>
</evidence>
<evidence type="ECO:0000256" key="1">
    <source>
        <dbReference type="SAM" id="MobiDB-lite"/>
    </source>
</evidence>
<name>A0A645CEN4_9ZZZZ</name>
<gene>
    <name evidence="2" type="ORF">SDC9_122355</name>
</gene>
<organism evidence="2">
    <name type="scientific">bioreactor metagenome</name>
    <dbReference type="NCBI Taxonomy" id="1076179"/>
    <lineage>
        <taxon>unclassified sequences</taxon>
        <taxon>metagenomes</taxon>
        <taxon>ecological metagenomes</taxon>
    </lineage>
</organism>
<proteinExistence type="predicted"/>
<dbReference type="EMBL" id="VSSQ01026575">
    <property type="protein sequence ID" value="MPM75363.1"/>
    <property type="molecule type" value="Genomic_DNA"/>
</dbReference>